<dbReference type="EMBL" id="DRNF01000126">
    <property type="protein sequence ID" value="HHJ80388.1"/>
    <property type="molecule type" value="Genomic_DNA"/>
</dbReference>
<protein>
    <recommendedName>
        <fullName evidence="2">Phosphoglycerate mutase</fullName>
    </recommendedName>
</protein>
<evidence type="ECO:0008006" key="2">
    <source>
        <dbReference type="Google" id="ProtNLM"/>
    </source>
</evidence>
<name>A0A832J7T9_9GAMM</name>
<accession>A0A832J7T9</accession>
<dbReference type="AlphaFoldDB" id="A0A832J7T9"/>
<comment type="caution">
    <text evidence="1">The sequence shown here is derived from an EMBL/GenBank/DDBJ whole genome shotgun (WGS) entry which is preliminary data.</text>
</comment>
<evidence type="ECO:0000313" key="1">
    <source>
        <dbReference type="EMBL" id="HHJ80388.1"/>
    </source>
</evidence>
<dbReference type="InterPro" id="IPR016631">
    <property type="entry name" value="Regulatory_RpfE"/>
</dbReference>
<gene>
    <name evidence="1" type="ORF">ENJ65_02010</name>
</gene>
<reference evidence="1" key="1">
    <citation type="journal article" date="2020" name="mSystems">
        <title>Genome- and Community-Level Interaction Insights into Carbon Utilization and Element Cycling Functions of Hydrothermarchaeota in Hydrothermal Sediment.</title>
        <authorList>
            <person name="Zhou Z."/>
            <person name="Liu Y."/>
            <person name="Xu W."/>
            <person name="Pan J."/>
            <person name="Luo Z.H."/>
            <person name="Li M."/>
        </authorList>
    </citation>
    <scope>NUCLEOTIDE SEQUENCE [LARGE SCALE GENOMIC DNA]</scope>
    <source>
        <strain evidence="1">HyVt-505</strain>
    </source>
</reference>
<organism evidence="1">
    <name type="scientific">Candidatus Tenderia electrophaga</name>
    <dbReference type="NCBI Taxonomy" id="1748243"/>
    <lineage>
        <taxon>Bacteria</taxon>
        <taxon>Pseudomonadati</taxon>
        <taxon>Pseudomonadota</taxon>
        <taxon>Gammaproteobacteria</taxon>
        <taxon>Candidatus Tenderiales</taxon>
        <taxon>Candidatus Tenderiaceae</taxon>
        <taxon>Candidatus Tenderia</taxon>
    </lineage>
</organism>
<proteinExistence type="predicted"/>
<dbReference type="Proteomes" id="UP000885832">
    <property type="component" value="Unassembled WGS sequence"/>
</dbReference>
<dbReference type="PIRSF" id="PIRSF015283">
    <property type="entry name" value="Regulatory_RpfE"/>
    <property type="match status" value="1"/>
</dbReference>
<sequence length="342" mass="38734">MLDRHITLYIPGLFGSPAWSGPEILQGLSLSGLELLLSRGRRRHQISRSSDEQLFELFAHSRMEGGLPVAAVMSRFDLDEPVADFYLCATPVNMQPDRDRLLMLGADHLAVTVAEARQLADEFNQLFAEDGLWLDVPVSSRWYLRINSDIEIATQPLKAVVGQDVGLHLPTGKDAMRWHAMLNEVQMLFYSSSVNEKRRMSGQPEINSIWLWGEGELPPPQPNQWQCVWSNEPLSCALASLGKNKQASMPATADEWLEQADQGGRHLLVFDVLAEAVAQHDIGRWRDMMESINDDWIEVLTVALKNNSIASIQVLSENAEFNISRKSLKHWWKRTRPLMQLK</sequence>